<name>A0A084U8S2_9HYPH</name>
<feature type="active site" description="Proton donor/acceptor" evidence="2">
    <location>
        <position position="204"/>
    </location>
</feature>
<dbReference type="STRING" id="472175.EL18_00373"/>
<feature type="binding site" evidence="3">
    <location>
        <position position="105"/>
    </location>
    <ligand>
        <name>substrate</name>
    </ligand>
</feature>
<dbReference type="eggNOG" id="COG3386">
    <property type="taxonomic scope" value="Bacteria"/>
</dbReference>
<dbReference type="AlphaFoldDB" id="A0A084U8S2"/>
<feature type="binding site" evidence="3">
    <location>
        <position position="103"/>
    </location>
    <ligand>
        <name>substrate</name>
    </ligand>
</feature>
<dbReference type="PRINTS" id="PR01790">
    <property type="entry name" value="SMP30FAMILY"/>
</dbReference>
<evidence type="ECO:0000313" key="6">
    <source>
        <dbReference type="Proteomes" id="UP000053675"/>
    </source>
</evidence>
<dbReference type="GO" id="GO:0004341">
    <property type="term" value="F:gluconolactonase activity"/>
    <property type="evidence" value="ECO:0007669"/>
    <property type="project" value="TreeGrafter"/>
</dbReference>
<accession>A0A084U8S2</accession>
<feature type="domain" description="SMP-30/Gluconolactonase/LRE-like region" evidence="4">
    <location>
        <begin position="17"/>
        <end position="262"/>
    </location>
</feature>
<evidence type="ECO:0000313" key="5">
    <source>
        <dbReference type="EMBL" id="KFB09358.1"/>
    </source>
</evidence>
<keyword evidence="3" id="KW-0862">Zinc</keyword>
<dbReference type="EMBL" id="JMQM01000001">
    <property type="protein sequence ID" value="KFB09358.1"/>
    <property type="molecule type" value="Genomic_DNA"/>
</dbReference>
<dbReference type="PANTHER" id="PTHR10907">
    <property type="entry name" value="REGUCALCIN"/>
    <property type="match status" value="1"/>
</dbReference>
<protein>
    <submittedName>
        <fullName evidence="5">Smp-30/gluconolaconase/lre-like region-containing protein</fullName>
    </submittedName>
</protein>
<dbReference type="SUPFAM" id="SSF63829">
    <property type="entry name" value="Calcium-dependent phosphotriesterase"/>
    <property type="match status" value="1"/>
</dbReference>
<feature type="binding site" evidence="3">
    <location>
        <position position="19"/>
    </location>
    <ligand>
        <name>a divalent metal cation</name>
        <dbReference type="ChEBI" id="CHEBI:60240"/>
    </ligand>
</feature>
<evidence type="ECO:0000259" key="4">
    <source>
        <dbReference type="Pfam" id="PF08450"/>
    </source>
</evidence>
<organism evidence="5 6">
    <name type="scientific">Nitratireductor basaltis</name>
    <dbReference type="NCBI Taxonomy" id="472175"/>
    <lineage>
        <taxon>Bacteria</taxon>
        <taxon>Pseudomonadati</taxon>
        <taxon>Pseudomonadota</taxon>
        <taxon>Alphaproteobacteria</taxon>
        <taxon>Hyphomicrobiales</taxon>
        <taxon>Phyllobacteriaceae</taxon>
        <taxon>Nitratireductor</taxon>
    </lineage>
</organism>
<evidence type="ECO:0000256" key="2">
    <source>
        <dbReference type="PIRSR" id="PIRSR605511-1"/>
    </source>
</evidence>
<dbReference type="Pfam" id="PF08450">
    <property type="entry name" value="SGL"/>
    <property type="match status" value="1"/>
</dbReference>
<dbReference type="InterPro" id="IPR013658">
    <property type="entry name" value="SGL"/>
</dbReference>
<comment type="caution">
    <text evidence="5">The sequence shown here is derived from an EMBL/GenBank/DDBJ whole genome shotgun (WGS) entry which is preliminary data.</text>
</comment>
<feature type="binding site" evidence="3">
    <location>
        <position position="204"/>
    </location>
    <ligand>
        <name>a divalent metal cation</name>
        <dbReference type="ChEBI" id="CHEBI:60240"/>
    </ligand>
</feature>
<dbReference type="Gene3D" id="2.120.10.30">
    <property type="entry name" value="TolB, C-terminal domain"/>
    <property type="match status" value="1"/>
</dbReference>
<gene>
    <name evidence="5" type="ORF">EL18_00373</name>
</gene>
<keyword evidence="3" id="KW-0479">Metal-binding</keyword>
<dbReference type="Proteomes" id="UP000053675">
    <property type="component" value="Unassembled WGS sequence"/>
</dbReference>
<evidence type="ECO:0000256" key="3">
    <source>
        <dbReference type="PIRSR" id="PIRSR605511-2"/>
    </source>
</evidence>
<feature type="binding site" evidence="3">
    <location>
        <position position="152"/>
    </location>
    <ligand>
        <name>a divalent metal cation</name>
        <dbReference type="ChEBI" id="CHEBI:60240"/>
    </ligand>
</feature>
<comment type="cofactor">
    <cofactor evidence="3">
        <name>Zn(2+)</name>
        <dbReference type="ChEBI" id="CHEBI:29105"/>
    </cofactor>
    <text evidence="3">Binds 1 divalent metal cation per subunit.</text>
</comment>
<reference evidence="5 6" key="1">
    <citation type="submission" date="2014-05" db="EMBL/GenBank/DDBJ databases">
        <title>Draft Genome Sequence of Nitratireductor basaltis Strain UMTGB225, A Marine Bacterium Isolated from Green Barrel Tunicate.</title>
        <authorList>
            <person name="Gan H.Y."/>
        </authorList>
    </citation>
    <scope>NUCLEOTIDE SEQUENCE [LARGE SCALE GENOMIC DNA]</scope>
    <source>
        <strain evidence="5 6">UMTGB225</strain>
    </source>
</reference>
<proteinExistence type="inferred from homology"/>
<dbReference type="RefSeq" id="WP_036479186.1">
    <property type="nucleotide sequence ID" value="NZ_JMQM01000001.1"/>
</dbReference>
<dbReference type="InterPro" id="IPR005511">
    <property type="entry name" value="SMP-30"/>
</dbReference>
<dbReference type="OrthoDB" id="2633250at2"/>
<comment type="similarity">
    <text evidence="1">Belongs to the SMP-30/CGR1 family.</text>
</comment>
<dbReference type="PANTHER" id="PTHR10907:SF47">
    <property type="entry name" value="REGUCALCIN"/>
    <property type="match status" value="1"/>
</dbReference>
<keyword evidence="6" id="KW-1185">Reference proteome</keyword>
<sequence length="298" mass="32867">MVRQPAIRALPDTQCQVGEGILWCPHRQLLFWVDITGCALLSHDLANGRGQRWPLPDQPGCIALTHTDEIIIAMPDGLYGFEPADGAMRLLASTPGTDPETHRANDGATSRSGRFVFGTIARGDRSAPSGCLYDWAEGADVQRRMRGFHIVNGLAFSPDDRTAYLSDSYQTVQTIWAFDHDAATGIFTNRREFFTTKECAGRPDGACIDTDGCYWMAGVGGSEILRITPGGKVDLRIELPVKWPSKPCFGGPDLRTLYVTSLRLPDAPTYMDGFVIEIETEHQGIPEPVVQPRNRFKI</sequence>
<dbReference type="GO" id="GO:0019853">
    <property type="term" value="P:L-ascorbic acid biosynthetic process"/>
    <property type="evidence" value="ECO:0007669"/>
    <property type="project" value="TreeGrafter"/>
</dbReference>
<dbReference type="InterPro" id="IPR011042">
    <property type="entry name" value="6-blade_b-propeller_TolB-like"/>
</dbReference>
<evidence type="ECO:0000256" key="1">
    <source>
        <dbReference type="ARBA" id="ARBA00008853"/>
    </source>
</evidence>
<dbReference type="GO" id="GO:0005509">
    <property type="term" value="F:calcium ion binding"/>
    <property type="evidence" value="ECO:0007669"/>
    <property type="project" value="TreeGrafter"/>
</dbReference>
<dbReference type="PATRIC" id="fig|472175.3.peg.387"/>